<feature type="region of interest" description="Disordered" evidence="1">
    <location>
        <begin position="212"/>
        <end position="244"/>
    </location>
</feature>
<evidence type="ECO:0008006" key="4">
    <source>
        <dbReference type="Google" id="ProtNLM"/>
    </source>
</evidence>
<protein>
    <recommendedName>
        <fullName evidence="4">Knr4/Smi1-like domain-containing protein</fullName>
    </recommendedName>
</protein>
<accession>A0A4S8IHM7</accession>
<evidence type="ECO:0000313" key="3">
    <source>
        <dbReference type="Proteomes" id="UP000317650"/>
    </source>
</evidence>
<dbReference type="PANTHER" id="PTHR32011:SF2">
    <property type="entry name" value="OS08G0472400 PROTEIN"/>
    <property type="match status" value="1"/>
</dbReference>
<reference evidence="2 3" key="1">
    <citation type="journal article" date="2019" name="Nat. Plants">
        <title>Genome sequencing of Musa balbisiana reveals subgenome evolution and function divergence in polyploid bananas.</title>
        <authorList>
            <person name="Yao X."/>
        </authorList>
    </citation>
    <scope>NUCLEOTIDE SEQUENCE [LARGE SCALE GENOMIC DNA]</scope>
    <source>
        <strain evidence="3">cv. DH-PKW</strain>
        <tissue evidence="2">Leaves</tissue>
    </source>
</reference>
<evidence type="ECO:0000313" key="2">
    <source>
        <dbReference type="EMBL" id="THU47294.1"/>
    </source>
</evidence>
<dbReference type="AlphaFoldDB" id="A0A4S8IHM7"/>
<dbReference type="EMBL" id="PYDT01000010">
    <property type="protein sequence ID" value="THU47294.1"/>
    <property type="molecule type" value="Genomic_DNA"/>
</dbReference>
<feature type="region of interest" description="Disordered" evidence="1">
    <location>
        <begin position="265"/>
        <end position="292"/>
    </location>
</feature>
<feature type="compositionally biased region" description="Low complexity" evidence="1">
    <location>
        <begin position="269"/>
        <end position="286"/>
    </location>
</feature>
<organism evidence="2 3">
    <name type="scientific">Musa balbisiana</name>
    <name type="common">Banana</name>
    <dbReference type="NCBI Taxonomy" id="52838"/>
    <lineage>
        <taxon>Eukaryota</taxon>
        <taxon>Viridiplantae</taxon>
        <taxon>Streptophyta</taxon>
        <taxon>Embryophyta</taxon>
        <taxon>Tracheophyta</taxon>
        <taxon>Spermatophyta</taxon>
        <taxon>Magnoliopsida</taxon>
        <taxon>Liliopsida</taxon>
        <taxon>Zingiberales</taxon>
        <taxon>Musaceae</taxon>
        <taxon>Musa</taxon>
    </lineage>
</organism>
<dbReference type="Proteomes" id="UP000317650">
    <property type="component" value="Chromosome 9"/>
</dbReference>
<gene>
    <name evidence="2" type="ORF">C4D60_Mb09t13990</name>
</gene>
<name>A0A4S8IHM7_MUSBA</name>
<comment type="caution">
    <text evidence="2">The sequence shown here is derived from an EMBL/GenBank/DDBJ whole genome shotgun (WGS) entry which is preliminary data.</text>
</comment>
<feature type="compositionally biased region" description="Pro residues" evidence="1">
    <location>
        <begin position="229"/>
        <end position="239"/>
    </location>
</feature>
<dbReference type="PANTHER" id="PTHR32011">
    <property type="entry name" value="OS08G0472400 PROTEIN"/>
    <property type="match status" value="1"/>
</dbReference>
<sequence>MVDVDPHMGGLTPAHAAGLRRLSARASAAPTSSTAAVSHHGGLLSFRPLAESVLARLRAASVPIRPGLSDAEVSRLEADLAVSFPPDLRAILVLGLPSAPGFPDWRPSSSSSSCTDLLLRASLDVPLAAAALQVARGALWPRSWGPRPSDPDRALGVARAALRRSPFLIPVFDRCYIPSRPCLAGNPIFYVDEHRVFCCGFDLADFFQREPAFPPASRRDPHPISSSDPPLPPPPPPPARRSLDAVAGRTPRWIEFWSDAASDRRRRNSSSSASSSSSGSASPRLSDPQRSVDIRSQRRLPSWVDCYLDQIGSVLRSSGWSESDVIEIVDVPPSRFFDGDVEASSTAAAIDSEAALDALLVNADRCAQSLRRAGWSPDEVSDALGFDFLRRDGRRERPPMELPPEIAAKVEKLAEAVARS</sequence>
<proteinExistence type="predicted"/>
<keyword evidence="3" id="KW-1185">Reference proteome</keyword>
<evidence type="ECO:0000256" key="1">
    <source>
        <dbReference type="SAM" id="MobiDB-lite"/>
    </source>
</evidence>